<evidence type="ECO:0000313" key="2">
    <source>
        <dbReference type="EMBL" id="CAG5077060.1"/>
    </source>
</evidence>
<proteinExistence type="predicted"/>
<dbReference type="EMBL" id="OU015568">
    <property type="protein sequence ID" value="CAG5077060.1"/>
    <property type="molecule type" value="Genomic_DNA"/>
</dbReference>
<organism evidence="2 3">
    <name type="scientific">Oikopleura dioica</name>
    <name type="common">Tunicate</name>
    <dbReference type="NCBI Taxonomy" id="34765"/>
    <lineage>
        <taxon>Eukaryota</taxon>
        <taxon>Metazoa</taxon>
        <taxon>Chordata</taxon>
        <taxon>Tunicata</taxon>
        <taxon>Appendicularia</taxon>
        <taxon>Copelata</taxon>
        <taxon>Oikopleuridae</taxon>
        <taxon>Oikopleura</taxon>
    </lineage>
</organism>
<dbReference type="Proteomes" id="UP001158576">
    <property type="component" value="Chromosome PAR"/>
</dbReference>
<gene>
    <name evidence="2" type="ORF">OKIOD_LOCUS180</name>
</gene>
<keyword evidence="3" id="KW-1185">Reference proteome</keyword>
<accession>A0ABN7RGS9</accession>
<dbReference type="InterPro" id="IPR015915">
    <property type="entry name" value="Kelch-typ_b-propeller"/>
</dbReference>
<name>A0ABN7RGS9_OIKDI</name>
<keyword evidence="1" id="KW-0732">Signal</keyword>
<feature type="chain" id="PRO_5047002746" evidence="1">
    <location>
        <begin position="21"/>
        <end position="438"/>
    </location>
</feature>
<sequence length="438" mass="48147">MILPLLFLVAEGFIPEQAIGFNQRTCPDQDVGEECEATCRMSYLDCRNACADHVCETLCLENFVYCAEDCPCNLNCLDGCEGCESPYCVCRNPEEDADTLKCIKEAIDDQVKCQLMCSPTDNDCYSKCFEEFLVAKENCPCMSNCSNGCPCPSYSCGNSLGNSLPVLVLSDKGSNRLSYIFTAEETIVENVVINTPAQGYLERVGFGTLNGEHYIFGGSGAPRKVAKLVGCSFVEQQIQLVQDFNLYEGATLTMDKINKVLLCFGSSGHTSCQFFDGVKAEETFSTNYSHRYTCLANYGECPLVVAGLSTDSVEILKENGWQDSVSLNIKSHVCFDVDEGVIVISGWTNTGDGGNFNVFFLKDDQWRNVGQVSTHQNIASALNLVDRFYVFSGEMGKVVQNINWNGETVTATEIVHTHLDDFARPALFSIPSSSFCIV</sequence>
<evidence type="ECO:0000256" key="1">
    <source>
        <dbReference type="SAM" id="SignalP"/>
    </source>
</evidence>
<dbReference type="SUPFAM" id="SSF117281">
    <property type="entry name" value="Kelch motif"/>
    <property type="match status" value="1"/>
</dbReference>
<protein>
    <submittedName>
        <fullName evidence="2">Oidioi.mRNA.OKI2018_I69.PAR.g8622.t1.cds</fullName>
    </submittedName>
</protein>
<feature type="signal peptide" evidence="1">
    <location>
        <begin position="1"/>
        <end position="20"/>
    </location>
</feature>
<evidence type="ECO:0000313" key="3">
    <source>
        <dbReference type="Proteomes" id="UP001158576"/>
    </source>
</evidence>
<reference evidence="2 3" key="1">
    <citation type="submission" date="2021-04" db="EMBL/GenBank/DDBJ databases">
        <authorList>
            <person name="Bliznina A."/>
        </authorList>
    </citation>
    <scope>NUCLEOTIDE SEQUENCE [LARGE SCALE GENOMIC DNA]</scope>
</reference>